<feature type="signal peptide" evidence="2">
    <location>
        <begin position="1"/>
        <end position="20"/>
    </location>
</feature>
<dbReference type="AlphaFoldDB" id="A0A150XPV9"/>
<name>A0A150XPV9_9BACT</name>
<feature type="region of interest" description="Disordered" evidence="1">
    <location>
        <begin position="141"/>
        <end position="160"/>
    </location>
</feature>
<dbReference type="Gene3D" id="3.10.450.360">
    <property type="match status" value="1"/>
</dbReference>
<keyword evidence="2" id="KW-0732">Signal</keyword>
<evidence type="ECO:0000313" key="5">
    <source>
        <dbReference type="Proteomes" id="UP000075615"/>
    </source>
</evidence>
<dbReference type="OrthoDB" id="1121502at2"/>
<comment type="caution">
    <text evidence="4">The sequence shown here is derived from an EMBL/GenBank/DDBJ whole genome shotgun (WGS) entry which is preliminary data.</text>
</comment>
<protein>
    <recommendedName>
        <fullName evidence="3">Putative beta-lactamase-inhibitor-like PepSY-like domain-containing protein</fullName>
    </recommendedName>
</protein>
<dbReference type="SUPFAM" id="SSF160574">
    <property type="entry name" value="BT0923-like"/>
    <property type="match status" value="1"/>
</dbReference>
<evidence type="ECO:0000256" key="2">
    <source>
        <dbReference type="SAM" id="SignalP"/>
    </source>
</evidence>
<reference evidence="4 5" key="1">
    <citation type="submission" date="2016-01" db="EMBL/GenBank/DDBJ databases">
        <title>Genome sequencing of Roseivirga echinicomitans KMM 6058.</title>
        <authorList>
            <person name="Selvaratnam C."/>
            <person name="Thevarajoo S."/>
            <person name="Goh K.M."/>
            <person name="Ee R."/>
            <person name="Chan K.-G."/>
            <person name="Chong C.S."/>
        </authorList>
    </citation>
    <scope>NUCLEOTIDE SEQUENCE [LARGE SCALE GENOMIC DNA]</scope>
    <source>
        <strain evidence="4 5">KMM 6058</strain>
    </source>
</reference>
<accession>A0A150XPV9</accession>
<sequence length="160" mass="17948">MKMKQTMIVMALLLANLACAQVEAPKAVQDAFKAKFTNAKSVEWEMEEEGEYEANFKMNKAEMSANFKTDGTWLETETEIKDKELPAAVKATLKAKYEGYEVEETTKIEKPNGVVQYEAEIEKDEETLEVIFDANGTVISSKVVNEDDEDDEEGEEGDEG</sequence>
<dbReference type="InterPro" id="IPR021533">
    <property type="entry name" value="PepSY-like"/>
</dbReference>
<evidence type="ECO:0000256" key="1">
    <source>
        <dbReference type="SAM" id="MobiDB-lite"/>
    </source>
</evidence>
<gene>
    <name evidence="4" type="ORF">AWN68_16925</name>
</gene>
<dbReference type="RefSeq" id="WP_068413691.1">
    <property type="nucleotide sequence ID" value="NZ_LRDB01000007.1"/>
</dbReference>
<feature type="compositionally biased region" description="Acidic residues" evidence="1">
    <location>
        <begin position="146"/>
        <end position="160"/>
    </location>
</feature>
<keyword evidence="5" id="KW-1185">Reference proteome</keyword>
<dbReference type="Proteomes" id="UP000075615">
    <property type="component" value="Unassembled WGS sequence"/>
</dbReference>
<organism evidence="4 5">
    <name type="scientific">Roseivirga echinicomitans</name>
    <dbReference type="NCBI Taxonomy" id="296218"/>
    <lineage>
        <taxon>Bacteria</taxon>
        <taxon>Pseudomonadati</taxon>
        <taxon>Bacteroidota</taxon>
        <taxon>Cytophagia</taxon>
        <taxon>Cytophagales</taxon>
        <taxon>Roseivirgaceae</taxon>
        <taxon>Roseivirga</taxon>
    </lineage>
</organism>
<proteinExistence type="predicted"/>
<evidence type="ECO:0000313" key="4">
    <source>
        <dbReference type="EMBL" id="KYG80788.1"/>
    </source>
</evidence>
<dbReference type="EMBL" id="LRDB01000007">
    <property type="protein sequence ID" value="KYG80788.1"/>
    <property type="molecule type" value="Genomic_DNA"/>
</dbReference>
<feature type="chain" id="PRO_5007574987" description="Putative beta-lactamase-inhibitor-like PepSY-like domain-containing protein" evidence="2">
    <location>
        <begin position="21"/>
        <end position="160"/>
    </location>
</feature>
<evidence type="ECO:0000259" key="3">
    <source>
        <dbReference type="Pfam" id="PF11396"/>
    </source>
</evidence>
<dbReference type="Pfam" id="PF11396">
    <property type="entry name" value="PepSY_like"/>
    <property type="match status" value="1"/>
</dbReference>
<feature type="domain" description="Putative beta-lactamase-inhibitor-like PepSY-like" evidence="3">
    <location>
        <begin position="51"/>
        <end position="139"/>
    </location>
</feature>
<dbReference type="STRING" id="296218.AWN68_16925"/>